<dbReference type="AlphaFoldDB" id="A0A6A4VQZ2"/>
<comment type="caution">
    <text evidence="4">The sequence shown here is derived from an EMBL/GenBank/DDBJ whole genome shotgun (WGS) entry which is preliminary data.</text>
</comment>
<dbReference type="GO" id="GO:0005576">
    <property type="term" value="C:extracellular region"/>
    <property type="evidence" value="ECO:0007669"/>
    <property type="project" value="InterPro"/>
</dbReference>
<feature type="region of interest" description="Disordered" evidence="1">
    <location>
        <begin position="44"/>
        <end position="103"/>
    </location>
</feature>
<evidence type="ECO:0000256" key="1">
    <source>
        <dbReference type="SAM" id="MobiDB-lite"/>
    </source>
</evidence>
<organism evidence="4 5">
    <name type="scientific">Amphibalanus amphitrite</name>
    <name type="common">Striped barnacle</name>
    <name type="synonym">Balanus amphitrite</name>
    <dbReference type="NCBI Taxonomy" id="1232801"/>
    <lineage>
        <taxon>Eukaryota</taxon>
        <taxon>Metazoa</taxon>
        <taxon>Ecdysozoa</taxon>
        <taxon>Arthropoda</taxon>
        <taxon>Crustacea</taxon>
        <taxon>Multicrustacea</taxon>
        <taxon>Cirripedia</taxon>
        <taxon>Thoracica</taxon>
        <taxon>Thoracicalcarea</taxon>
        <taxon>Balanomorpha</taxon>
        <taxon>Balanoidea</taxon>
        <taxon>Balanidae</taxon>
        <taxon>Amphibalaninae</taxon>
        <taxon>Amphibalanus</taxon>
    </lineage>
</organism>
<feature type="compositionally biased region" description="Polar residues" evidence="1">
    <location>
        <begin position="66"/>
        <end position="103"/>
    </location>
</feature>
<dbReference type="InterPro" id="IPR036645">
    <property type="entry name" value="Elafin-like_sf"/>
</dbReference>
<reference evidence="4 5" key="1">
    <citation type="submission" date="2019-07" db="EMBL/GenBank/DDBJ databases">
        <title>Draft genome assembly of a fouling barnacle, Amphibalanus amphitrite (Darwin, 1854): The first reference genome for Thecostraca.</title>
        <authorList>
            <person name="Kim W."/>
        </authorList>
    </citation>
    <scope>NUCLEOTIDE SEQUENCE [LARGE SCALE GENOMIC DNA]</scope>
    <source>
        <strain evidence="4">SNU_AA5</strain>
        <tissue evidence="4">Soma without cirri and trophi</tissue>
    </source>
</reference>
<dbReference type="Proteomes" id="UP000440578">
    <property type="component" value="Unassembled WGS sequence"/>
</dbReference>
<dbReference type="InterPro" id="IPR008197">
    <property type="entry name" value="WAP_dom"/>
</dbReference>
<dbReference type="GO" id="GO:0030414">
    <property type="term" value="F:peptidase inhibitor activity"/>
    <property type="evidence" value="ECO:0007669"/>
    <property type="project" value="InterPro"/>
</dbReference>
<evidence type="ECO:0000256" key="2">
    <source>
        <dbReference type="SAM" id="SignalP"/>
    </source>
</evidence>
<keyword evidence="2" id="KW-0732">Signal</keyword>
<name>A0A6A4VQZ2_AMPAM</name>
<dbReference type="SUPFAM" id="SSF57256">
    <property type="entry name" value="Elafin-like"/>
    <property type="match status" value="1"/>
</dbReference>
<evidence type="ECO:0000313" key="4">
    <source>
        <dbReference type="EMBL" id="KAF0297086.1"/>
    </source>
</evidence>
<keyword evidence="5" id="KW-1185">Reference proteome</keyword>
<evidence type="ECO:0000313" key="5">
    <source>
        <dbReference type="Proteomes" id="UP000440578"/>
    </source>
</evidence>
<dbReference type="Pfam" id="PF00095">
    <property type="entry name" value="WAP"/>
    <property type="match status" value="1"/>
</dbReference>
<sequence>MTTWMTSGCVVRPLLLAAVVASAASLPFGNSGGQSSSRITFVENRWSPGTHGSSRRPSSSPGGSVQFGQTSATSNQHSTGNTQTNQGEASAVSVQQQSGLGGATQTTNNQAVINALQQAAGGGAGGAGSGEQSSNNQVNINSSQLQQNVEGTLVNVDAGNRGVVIVNTNDPETGIVTGQKVVNNRPIAQATAESSTCLYTCRRSTGQLYCCDYGKNRGGPPEIHGGQCPPARLICPNGDFFRRCAHDGQCASSDKCCYDACANHHICKPPVVA</sequence>
<accession>A0A6A4VQZ2</accession>
<feature type="compositionally biased region" description="Low complexity" evidence="1">
    <location>
        <begin position="47"/>
        <end position="64"/>
    </location>
</feature>
<feature type="domain" description="WAP" evidence="3">
    <location>
        <begin position="221"/>
        <end position="271"/>
    </location>
</feature>
<proteinExistence type="predicted"/>
<protein>
    <recommendedName>
        <fullName evidence="3">WAP domain-containing protein</fullName>
    </recommendedName>
</protein>
<gene>
    <name evidence="4" type="ORF">FJT64_005467</name>
</gene>
<evidence type="ECO:0000259" key="3">
    <source>
        <dbReference type="PROSITE" id="PS51390"/>
    </source>
</evidence>
<dbReference type="Gene3D" id="4.10.75.10">
    <property type="entry name" value="Elafin-like"/>
    <property type="match status" value="1"/>
</dbReference>
<dbReference type="PROSITE" id="PS51390">
    <property type="entry name" value="WAP"/>
    <property type="match status" value="1"/>
</dbReference>
<feature type="signal peptide" evidence="2">
    <location>
        <begin position="1"/>
        <end position="25"/>
    </location>
</feature>
<dbReference type="EMBL" id="VIIS01001514">
    <property type="protein sequence ID" value="KAF0297086.1"/>
    <property type="molecule type" value="Genomic_DNA"/>
</dbReference>
<dbReference type="OrthoDB" id="6358465at2759"/>
<feature type="chain" id="PRO_5025354873" description="WAP domain-containing protein" evidence="2">
    <location>
        <begin position="26"/>
        <end position="273"/>
    </location>
</feature>